<dbReference type="FunFam" id="3.90.550.10:FF:000122">
    <property type="entry name" value="Dolichol-phosphate mannosyltransferase subunit 1"/>
    <property type="match status" value="1"/>
</dbReference>
<evidence type="ECO:0000259" key="5">
    <source>
        <dbReference type="Pfam" id="PF00535"/>
    </source>
</evidence>
<keyword evidence="2" id="KW-0328">Glycosyltransferase</keyword>
<dbReference type="CDD" id="cd06442">
    <property type="entry name" value="DPM1_like"/>
    <property type="match status" value="1"/>
</dbReference>
<proteinExistence type="inferred from homology"/>
<dbReference type="GO" id="GO:0004582">
    <property type="term" value="F:dolichyl-phosphate beta-D-mannosyltransferase activity"/>
    <property type="evidence" value="ECO:0007669"/>
    <property type="project" value="InterPro"/>
</dbReference>
<dbReference type="InterPro" id="IPR029044">
    <property type="entry name" value="Nucleotide-diphossugar_trans"/>
</dbReference>
<name>A0A6M1RI60_9BACT</name>
<evidence type="ECO:0000256" key="3">
    <source>
        <dbReference type="ARBA" id="ARBA00022679"/>
    </source>
</evidence>
<keyword evidence="7" id="KW-1185">Reference proteome</keyword>
<evidence type="ECO:0000313" key="6">
    <source>
        <dbReference type="EMBL" id="NGO39356.1"/>
    </source>
</evidence>
<dbReference type="Proteomes" id="UP000477311">
    <property type="component" value="Unassembled WGS sequence"/>
</dbReference>
<sequence>MTDTLVIVPTYNERNNLPLIAGRLLALPVRVDLLVVDDNSPDGTGRIADELAAQHPEIHVLHRPQKEGLGRAYVAGFKWALARHYEFVFEMDGDFSHNPDDIPRFLAAAAHADLVLGSRYLGGIRIMNWPLSRLMLSKAAATYVRLITGMPFTDPTSGYKCFRRRALQALDLDAVRSNGYSFQIELTHKLWRQGLRVVEIPIVFTERLQGHSKMSGHIIREAFFMVWRLWLQNGMRRRPRVTPPPIPPGTIETVPPPAPPPPPAL</sequence>
<evidence type="ECO:0000313" key="7">
    <source>
        <dbReference type="Proteomes" id="UP000477311"/>
    </source>
</evidence>
<dbReference type="SUPFAM" id="SSF53448">
    <property type="entry name" value="Nucleotide-diphospho-sugar transferases"/>
    <property type="match status" value="1"/>
</dbReference>
<gene>
    <name evidence="6" type="ORF">G4L39_08090</name>
</gene>
<comment type="caution">
    <text evidence="6">The sequence shown here is derived from an EMBL/GenBank/DDBJ whole genome shotgun (WGS) entry which is preliminary data.</text>
</comment>
<evidence type="ECO:0000256" key="4">
    <source>
        <dbReference type="SAM" id="MobiDB-lite"/>
    </source>
</evidence>
<evidence type="ECO:0000256" key="2">
    <source>
        <dbReference type="ARBA" id="ARBA00022676"/>
    </source>
</evidence>
<dbReference type="InterPro" id="IPR039528">
    <property type="entry name" value="DPM1-like"/>
</dbReference>
<keyword evidence="3" id="KW-0808">Transferase</keyword>
<reference evidence="6 7" key="1">
    <citation type="submission" date="2020-02" db="EMBL/GenBank/DDBJ databases">
        <title>Draft genome sequence of Limisphaera ngatamarikiensis NGM72.4T, a thermophilic Verrucomicrobia grouped in subdivision 3.</title>
        <authorList>
            <person name="Carere C.R."/>
            <person name="Steen J."/>
            <person name="Hugenholtz P."/>
            <person name="Stott M.B."/>
        </authorList>
    </citation>
    <scope>NUCLEOTIDE SEQUENCE [LARGE SCALE GENOMIC DNA]</scope>
    <source>
        <strain evidence="6 7">NGM72.4</strain>
    </source>
</reference>
<feature type="compositionally biased region" description="Pro residues" evidence="4">
    <location>
        <begin position="241"/>
        <end position="265"/>
    </location>
</feature>
<dbReference type="GO" id="GO:0016020">
    <property type="term" value="C:membrane"/>
    <property type="evidence" value="ECO:0007669"/>
    <property type="project" value="GOC"/>
</dbReference>
<dbReference type="EMBL" id="JAAKYA010000053">
    <property type="protein sequence ID" value="NGO39356.1"/>
    <property type="molecule type" value="Genomic_DNA"/>
</dbReference>
<evidence type="ECO:0000256" key="1">
    <source>
        <dbReference type="ARBA" id="ARBA00006739"/>
    </source>
</evidence>
<dbReference type="GO" id="GO:0009247">
    <property type="term" value="P:glycolipid biosynthetic process"/>
    <property type="evidence" value="ECO:0007669"/>
    <property type="project" value="TreeGrafter"/>
</dbReference>
<feature type="region of interest" description="Disordered" evidence="4">
    <location>
        <begin position="238"/>
        <end position="265"/>
    </location>
</feature>
<dbReference type="Gene3D" id="3.90.550.10">
    <property type="entry name" value="Spore Coat Polysaccharide Biosynthesis Protein SpsA, Chain A"/>
    <property type="match status" value="1"/>
</dbReference>
<dbReference type="InterPro" id="IPR001173">
    <property type="entry name" value="Glyco_trans_2-like"/>
</dbReference>
<organism evidence="6 7">
    <name type="scientific">Limisphaera ngatamarikiensis</name>
    <dbReference type="NCBI Taxonomy" id="1324935"/>
    <lineage>
        <taxon>Bacteria</taxon>
        <taxon>Pseudomonadati</taxon>
        <taxon>Verrucomicrobiota</taxon>
        <taxon>Verrucomicrobiia</taxon>
        <taxon>Limisphaerales</taxon>
        <taxon>Limisphaeraceae</taxon>
        <taxon>Limisphaera</taxon>
    </lineage>
</organism>
<protein>
    <submittedName>
        <fullName evidence="6">Polyprenol monophosphomannose synthase</fullName>
    </submittedName>
</protein>
<dbReference type="PANTHER" id="PTHR43398:SF1">
    <property type="entry name" value="DOLICHOL-PHOSPHATE MANNOSYLTRANSFERASE SUBUNIT 1"/>
    <property type="match status" value="1"/>
</dbReference>
<comment type="similarity">
    <text evidence="1">Belongs to the glycosyltransferase 2 family.</text>
</comment>
<dbReference type="PANTHER" id="PTHR43398">
    <property type="entry name" value="DOLICHOL-PHOSPHATE MANNOSYLTRANSFERASE SUBUNIT 1"/>
    <property type="match status" value="1"/>
</dbReference>
<accession>A0A6M1RI60</accession>
<feature type="domain" description="Glycosyltransferase 2-like" evidence="5">
    <location>
        <begin position="6"/>
        <end position="168"/>
    </location>
</feature>
<dbReference type="Pfam" id="PF00535">
    <property type="entry name" value="Glycos_transf_2"/>
    <property type="match status" value="1"/>
</dbReference>
<dbReference type="AlphaFoldDB" id="A0A6M1RI60"/>